<dbReference type="GO" id="GO:0030246">
    <property type="term" value="F:carbohydrate binding"/>
    <property type="evidence" value="ECO:0007669"/>
    <property type="project" value="InterPro"/>
</dbReference>
<comment type="caution">
    <text evidence="4">The sequence shown here is derived from an EMBL/GenBank/DDBJ whole genome shotgun (WGS) entry which is preliminary data.</text>
</comment>
<dbReference type="GO" id="GO:0016052">
    <property type="term" value="P:carbohydrate catabolic process"/>
    <property type="evidence" value="ECO:0007669"/>
    <property type="project" value="InterPro"/>
</dbReference>
<dbReference type="Gene3D" id="2.60.120.260">
    <property type="entry name" value="Galactose-binding domain-like"/>
    <property type="match status" value="1"/>
</dbReference>
<dbReference type="PROSITE" id="PS50022">
    <property type="entry name" value="FA58C_3"/>
    <property type="match status" value="1"/>
</dbReference>
<evidence type="ECO:0000256" key="1">
    <source>
        <dbReference type="SAM" id="MobiDB-lite"/>
    </source>
</evidence>
<keyword evidence="2" id="KW-0812">Transmembrane</keyword>
<keyword evidence="2" id="KW-0472">Membrane</keyword>
<dbReference type="OrthoDB" id="1098018at2"/>
<proteinExistence type="predicted"/>
<dbReference type="Gene3D" id="2.60.40.1190">
    <property type="match status" value="1"/>
</dbReference>
<dbReference type="AlphaFoldDB" id="A0A402A380"/>
<feature type="domain" description="F5/8 type C" evidence="3">
    <location>
        <begin position="972"/>
        <end position="1108"/>
    </location>
</feature>
<organism evidence="4 5">
    <name type="scientific">Tengunoibacter tsumagoiensis</name>
    <dbReference type="NCBI Taxonomy" id="2014871"/>
    <lineage>
        <taxon>Bacteria</taxon>
        <taxon>Bacillati</taxon>
        <taxon>Chloroflexota</taxon>
        <taxon>Ktedonobacteria</taxon>
        <taxon>Ktedonobacterales</taxon>
        <taxon>Dictyobacteraceae</taxon>
        <taxon>Tengunoibacter</taxon>
    </lineage>
</organism>
<name>A0A402A380_9CHLR</name>
<evidence type="ECO:0000313" key="5">
    <source>
        <dbReference type="Proteomes" id="UP000287352"/>
    </source>
</evidence>
<keyword evidence="2" id="KW-1133">Transmembrane helix</keyword>
<dbReference type="Pfam" id="PF22633">
    <property type="entry name" value="F5_F8_type_C_2"/>
    <property type="match status" value="1"/>
</dbReference>
<gene>
    <name evidence="4" type="ORF">KTT_33580</name>
</gene>
<dbReference type="Pfam" id="PF06452">
    <property type="entry name" value="CBM9_1"/>
    <property type="match status" value="1"/>
</dbReference>
<dbReference type="InterPro" id="IPR010502">
    <property type="entry name" value="Carb-bd_dom_fam9"/>
</dbReference>
<keyword evidence="5" id="KW-1185">Reference proteome</keyword>
<feature type="compositionally biased region" description="Low complexity" evidence="1">
    <location>
        <begin position="972"/>
        <end position="981"/>
    </location>
</feature>
<reference evidence="5" key="1">
    <citation type="submission" date="2018-12" db="EMBL/GenBank/DDBJ databases">
        <title>Tengunoibacter tsumagoiensis gen. nov., sp. nov., Dictyobacter kobayashii sp. nov., D. alpinus sp. nov., and D. joshuensis sp. nov. and description of Dictyobacteraceae fam. nov. within the order Ktedonobacterales isolated from Tengu-no-mugimeshi.</title>
        <authorList>
            <person name="Wang C.M."/>
            <person name="Zheng Y."/>
            <person name="Sakai Y."/>
            <person name="Toyoda A."/>
            <person name="Minakuchi Y."/>
            <person name="Abe K."/>
            <person name="Yokota A."/>
            <person name="Yabe S."/>
        </authorList>
    </citation>
    <scope>NUCLEOTIDE SEQUENCE [LARGE SCALE GENOMIC DNA]</scope>
    <source>
        <strain evidence="5">Uno3</strain>
    </source>
</reference>
<evidence type="ECO:0000256" key="2">
    <source>
        <dbReference type="SAM" id="Phobius"/>
    </source>
</evidence>
<feature type="region of interest" description="Disordered" evidence="1">
    <location>
        <begin position="771"/>
        <end position="801"/>
    </location>
</feature>
<evidence type="ECO:0000259" key="3">
    <source>
        <dbReference type="PROSITE" id="PS50022"/>
    </source>
</evidence>
<dbReference type="Gene3D" id="2.60.120.200">
    <property type="match status" value="1"/>
</dbReference>
<dbReference type="RefSeq" id="WP_126581019.1">
    <property type="nucleotide sequence ID" value="NZ_BIFR01000001.1"/>
</dbReference>
<sequence length="1108" mass="117943">MQSRNHWPNSVPALKQATAGKKSIHAMVALSSLLLLVFSLGAWVLTNHQPAFAQTVTPAMGVNLAWAGDSDGDFLFADAMKTYRLQAAPGQSNPPSVDANGWLQGDFTAFLWDGSFLTHTTGTYALRFNGKANISVGLVSSTITNQAYDAASNTTTATINITQESSANITFTNTQRDSNSATNTGITNVQLMLPTSPGASTSYSFNTTFTSAVKNFVNRFVAIRFMDTTAANGNTETNWSDRALPQRSQEGKASWEYAIQFCNETGKDAYINVPERATDAYITNLANLFKYGSDASGNVYTSAQANPAHPPLNSNLHLYIEFSNELWNGMFQQMHDNHDSAVAEVNAGGSPLNYDGATGDWTWAWRRIGKRIHDISVIFRSVFGDGAMPSTGNAQIRPLLEWQYGNAQDTAHTELSFLDAYYNNGDGTQHVSNPHPVNYFLYGGGGAAYSGVKNASATTIDDMYNSGLDTGVVGGTVVQDVQWASQYGLHDVAYEGGFQIGGDNLSTLQKQANLDPRAQNMEVQAQTTFTQSGGELLMYFDSSSTNYGLAQPTVLDSTPKLQAIDQMNQSGVTFTPTPITSPTPTPAPGQQATITQASSTPTIDGNANDAVWGSATSYSLNNAIGSPSGFSASYQSAWDSTNLYYLVKVNDATFSSHNDMVEVYIDPTNDRGSTYDGLDMQYQFASNSSTVLQWSGGTQGSNTTGITFANATVSGGYQVEIKIPWTTLHTTPSAGKVISMDLDVQQDTTSKNKLFWCSTIDNDWTNPSLFGAGTLQSGGSSTPTPTPTPGGSLPSPWQNQDIGSVGLAGSATANNGSFTVKGSGNDIWDTADAFQYAYQPLNGDGTIVARIDSQQNTDGWAKAGVMIRESLSATSTHALMALTPGNGTVFQRRTSTGGGSSSTAGATATAPSWVKLQRAGNTFTGALSSDGSNWTVVGSDTISMATNVYVGLAVTAHNNSVLNTTTFSQVSVTGSGSGTPSNLSQNKPTTASSIENSGVGPGYAVDGNQSTRWSSLYSDPQWLQVDLGATHQIREVKLFWETAYGKAYQIQVSNDGSNWTTISTQSNGSGGNEDLTGLTGSGRYVRIYATQRGTSWGYSLYEFQVFGV</sequence>
<dbReference type="Proteomes" id="UP000287352">
    <property type="component" value="Unassembled WGS sequence"/>
</dbReference>
<dbReference type="InterPro" id="IPR000421">
    <property type="entry name" value="FA58C"/>
</dbReference>
<dbReference type="InterPro" id="IPR008979">
    <property type="entry name" value="Galactose-bd-like_sf"/>
</dbReference>
<dbReference type="SUPFAM" id="SSF49785">
    <property type="entry name" value="Galactose-binding domain-like"/>
    <property type="match status" value="1"/>
</dbReference>
<accession>A0A402A380</accession>
<protein>
    <recommendedName>
        <fullName evidence="3">F5/8 type C domain-containing protein</fullName>
    </recommendedName>
</protein>
<evidence type="ECO:0000313" key="4">
    <source>
        <dbReference type="EMBL" id="GCE13499.1"/>
    </source>
</evidence>
<dbReference type="SUPFAM" id="SSF49344">
    <property type="entry name" value="CBD9-like"/>
    <property type="match status" value="1"/>
</dbReference>
<feature type="compositionally biased region" description="Low complexity" evidence="1">
    <location>
        <begin position="773"/>
        <end position="796"/>
    </location>
</feature>
<feature type="region of interest" description="Disordered" evidence="1">
    <location>
        <begin position="972"/>
        <end position="1005"/>
    </location>
</feature>
<feature type="transmembrane region" description="Helical" evidence="2">
    <location>
        <begin position="24"/>
        <end position="45"/>
    </location>
</feature>
<feature type="compositionally biased region" description="Polar residues" evidence="1">
    <location>
        <begin position="982"/>
        <end position="996"/>
    </location>
</feature>
<dbReference type="EMBL" id="BIFR01000001">
    <property type="protein sequence ID" value="GCE13499.1"/>
    <property type="molecule type" value="Genomic_DNA"/>
</dbReference>
<dbReference type="GO" id="GO:0004553">
    <property type="term" value="F:hydrolase activity, hydrolyzing O-glycosyl compounds"/>
    <property type="evidence" value="ECO:0007669"/>
    <property type="project" value="InterPro"/>
</dbReference>